<dbReference type="NCBIfam" id="TIGR00506">
    <property type="entry name" value="ribB"/>
    <property type="match status" value="1"/>
</dbReference>
<dbReference type="GO" id="GO:0008270">
    <property type="term" value="F:zinc ion binding"/>
    <property type="evidence" value="ECO:0007669"/>
    <property type="project" value="UniProtKB-UniRule"/>
</dbReference>
<evidence type="ECO:0000256" key="18">
    <source>
        <dbReference type="ARBA" id="ARBA00049295"/>
    </source>
</evidence>
<feature type="binding site" evidence="19">
    <location>
        <position position="177"/>
    </location>
    <ligand>
        <name>D-ribulose 5-phosphate</name>
        <dbReference type="ChEBI" id="CHEBI:58121"/>
    </ligand>
</feature>
<dbReference type="EC" id="3.5.4.25" evidence="19"/>
<reference evidence="24 25" key="1">
    <citation type="submission" date="2019-11" db="EMBL/GenBank/DDBJ databases">
        <authorList>
            <person name="Cho J.-C."/>
        </authorList>
    </citation>
    <scope>NUCLEOTIDE SEQUENCE [LARGE SCALE GENOMIC DNA]</scope>
    <source>
        <strain evidence="23 24">JH1073</strain>
        <strain evidence="22 25">JH702</strain>
    </source>
</reference>
<feature type="binding site" evidence="19">
    <location>
        <position position="45"/>
    </location>
    <ligand>
        <name>D-ribulose 5-phosphate</name>
        <dbReference type="ChEBI" id="CHEBI:58121"/>
    </ligand>
</feature>
<comment type="similarity">
    <text evidence="6 19">In the N-terminal section; belongs to the DHBP synthase family.</text>
</comment>
<dbReference type="PANTHER" id="PTHR21327">
    <property type="entry name" value="GTP CYCLOHYDROLASE II-RELATED"/>
    <property type="match status" value="1"/>
</dbReference>
<evidence type="ECO:0000256" key="2">
    <source>
        <dbReference type="ARBA" id="ARBA00001936"/>
    </source>
</evidence>
<dbReference type="HAMAP" id="MF_00180">
    <property type="entry name" value="RibB"/>
    <property type="match status" value="1"/>
</dbReference>
<keyword evidence="12 19" id="KW-0460">Magnesium</keyword>
<comment type="cofactor">
    <cofactor evidence="19">
        <name>Zn(2+)</name>
        <dbReference type="ChEBI" id="CHEBI:29105"/>
    </cofactor>
    <text evidence="19">Binds 1 zinc ion per subunit.</text>
</comment>
<keyword evidence="10 19" id="KW-0378">Hydrolase</keyword>
<dbReference type="Pfam" id="PF00925">
    <property type="entry name" value="GTP_cyclohydro2"/>
    <property type="match status" value="1"/>
</dbReference>
<feature type="binding site" evidence="19">
    <location>
        <position position="41"/>
    </location>
    <ligand>
        <name>Mg(2+)</name>
        <dbReference type="ChEBI" id="CHEBI:18420"/>
        <label>2</label>
    </ligand>
</feature>
<comment type="catalytic activity">
    <reaction evidence="1 19">
        <text>D-ribulose 5-phosphate = (2S)-2-hydroxy-3-oxobutyl phosphate + formate + H(+)</text>
        <dbReference type="Rhea" id="RHEA:18457"/>
        <dbReference type="ChEBI" id="CHEBI:15378"/>
        <dbReference type="ChEBI" id="CHEBI:15740"/>
        <dbReference type="ChEBI" id="CHEBI:58121"/>
        <dbReference type="ChEBI" id="CHEBI:58830"/>
        <dbReference type="EC" id="4.1.99.12"/>
    </reaction>
</comment>
<dbReference type="EC" id="4.1.99.12" evidence="19"/>
<evidence type="ECO:0000256" key="1">
    <source>
        <dbReference type="ARBA" id="ARBA00000141"/>
    </source>
</evidence>
<feature type="domain" description="GTP cyclohydrolase II" evidence="21">
    <location>
        <begin position="221"/>
        <end position="386"/>
    </location>
</feature>
<dbReference type="Gene3D" id="3.40.50.10990">
    <property type="entry name" value="GTP cyclohydrolase II"/>
    <property type="match status" value="1"/>
</dbReference>
<keyword evidence="15 19" id="KW-0456">Lyase</keyword>
<feature type="site" description="Essential for DHBP synthase activity" evidence="19">
    <location>
        <position position="139"/>
    </location>
</feature>
<dbReference type="InterPro" id="IPR017945">
    <property type="entry name" value="DHBP_synth_RibB-like_a/b_dom"/>
</dbReference>
<evidence type="ECO:0000256" key="12">
    <source>
        <dbReference type="ARBA" id="ARBA00022842"/>
    </source>
</evidence>
<keyword evidence="14 19" id="KW-0464">Manganese</keyword>
<feature type="binding site" evidence="19">
    <location>
        <position position="286"/>
    </location>
    <ligand>
        <name>GTP</name>
        <dbReference type="ChEBI" id="CHEBI:37565"/>
    </ligand>
</feature>
<evidence type="ECO:0000256" key="4">
    <source>
        <dbReference type="ARBA" id="ARBA00004853"/>
    </source>
</evidence>
<dbReference type="NCBIfam" id="TIGR00505">
    <property type="entry name" value="ribA"/>
    <property type="match status" value="1"/>
</dbReference>
<dbReference type="Proteomes" id="UP001321249">
    <property type="component" value="Unassembled WGS sequence"/>
</dbReference>
<dbReference type="HAMAP" id="MF_01283">
    <property type="entry name" value="RibBA"/>
    <property type="match status" value="1"/>
</dbReference>
<feature type="binding site" evidence="19">
    <location>
        <position position="283"/>
    </location>
    <ligand>
        <name>Zn(2+)</name>
        <dbReference type="ChEBI" id="CHEBI:29105"/>
        <note>catalytic</note>
    </ligand>
</feature>
<organism evidence="23 24">
    <name type="scientific">Candidatus Lucifugimonas marina</name>
    <dbReference type="NCBI Taxonomy" id="3038979"/>
    <lineage>
        <taxon>Bacteria</taxon>
        <taxon>Bacillati</taxon>
        <taxon>Chloroflexota</taxon>
        <taxon>Dehalococcoidia</taxon>
        <taxon>SAR202 cluster</taxon>
        <taxon>Candidatus Lucifugimonadales</taxon>
        <taxon>Candidatus Lucifugimonadaceae</taxon>
        <taxon>Candidatus Lucifugimonas</taxon>
    </lineage>
</organism>
<dbReference type="AlphaFoldDB" id="A0AAJ6CW22"/>
<dbReference type="RefSeq" id="WP_342823645.1">
    <property type="nucleotide sequence ID" value="NZ_CP046146.1"/>
</dbReference>
<dbReference type="InterPro" id="IPR036144">
    <property type="entry name" value="RibA-like_sf"/>
</dbReference>
<dbReference type="PIRSF" id="PIRSF001259">
    <property type="entry name" value="RibA"/>
    <property type="match status" value="1"/>
</dbReference>
<proteinExistence type="inferred from homology"/>
<keyword evidence="7 19" id="KW-0686">Riboflavin biosynthesis</keyword>
<evidence type="ECO:0000256" key="14">
    <source>
        <dbReference type="ARBA" id="ARBA00023211"/>
    </source>
</evidence>
<dbReference type="Gene3D" id="3.90.870.10">
    <property type="entry name" value="DHBP synthase"/>
    <property type="match status" value="1"/>
</dbReference>
<feature type="binding site" evidence="19">
    <location>
        <position position="41"/>
    </location>
    <ligand>
        <name>Mg(2+)</name>
        <dbReference type="ChEBI" id="CHEBI:18420"/>
        <label>1</label>
    </ligand>
</feature>
<feature type="binding site" evidence="19">
    <location>
        <begin position="308"/>
        <end position="310"/>
    </location>
    <ligand>
        <name>GTP</name>
        <dbReference type="ChEBI" id="CHEBI:37565"/>
    </ligand>
</feature>
<dbReference type="EMBL" id="CP046147">
    <property type="protein sequence ID" value="WFG40774.1"/>
    <property type="molecule type" value="Genomic_DNA"/>
</dbReference>
<dbReference type="EMBL" id="WMBE01000001">
    <property type="protein sequence ID" value="MDG0865560.1"/>
    <property type="molecule type" value="Genomic_DNA"/>
</dbReference>
<evidence type="ECO:0000256" key="16">
    <source>
        <dbReference type="ARBA" id="ARBA00023268"/>
    </source>
</evidence>
<dbReference type="GO" id="GO:0000287">
    <property type="term" value="F:magnesium ion binding"/>
    <property type="evidence" value="ECO:0007669"/>
    <property type="project" value="UniProtKB-UniRule"/>
</dbReference>
<feature type="region of interest" description="GTP cyclohydrolase II" evidence="19">
    <location>
        <begin position="215"/>
        <end position="428"/>
    </location>
</feature>
<reference evidence="23" key="2">
    <citation type="journal article" date="2023" name="Nat. Commun.">
        <title>Cultivation of marine bacteria of the SAR202 clade.</title>
        <authorList>
            <person name="Lim Y."/>
            <person name="Seo J.H."/>
            <person name="Giovannoni S.J."/>
            <person name="Kang I."/>
            <person name="Cho J.C."/>
        </authorList>
    </citation>
    <scope>NUCLEOTIDE SEQUENCE</scope>
    <source>
        <strain evidence="23">JH1073</strain>
    </source>
</reference>
<feature type="binding site" evidence="19">
    <location>
        <begin position="265"/>
        <end position="269"/>
    </location>
    <ligand>
        <name>GTP</name>
        <dbReference type="ChEBI" id="CHEBI:37565"/>
    </ligand>
</feature>
<dbReference type="GO" id="GO:0005525">
    <property type="term" value="F:GTP binding"/>
    <property type="evidence" value="ECO:0007669"/>
    <property type="project" value="UniProtKB-KW"/>
</dbReference>
<dbReference type="Pfam" id="PF00926">
    <property type="entry name" value="DHBP_synthase"/>
    <property type="match status" value="1"/>
</dbReference>
<dbReference type="CDD" id="cd00641">
    <property type="entry name" value="GTP_cyclohydro2"/>
    <property type="match status" value="1"/>
</dbReference>
<dbReference type="InterPro" id="IPR032677">
    <property type="entry name" value="GTP_cyclohydro_II"/>
</dbReference>
<comment type="function">
    <text evidence="3 19">Catalyzes the conversion of D-ribulose 5-phosphate to formate and 3,4-dihydroxy-2-butanone 4-phosphate.</text>
</comment>
<evidence type="ECO:0000256" key="10">
    <source>
        <dbReference type="ARBA" id="ARBA00022801"/>
    </source>
</evidence>
<evidence type="ECO:0000256" key="11">
    <source>
        <dbReference type="ARBA" id="ARBA00022833"/>
    </source>
</evidence>
<dbReference type="GO" id="GO:0009231">
    <property type="term" value="P:riboflavin biosynthetic process"/>
    <property type="evidence" value="ECO:0007669"/>
    <property type="project" value="UniProtKB-UniRule"/>
</dbReference>
<dbReference type="HAMAP" id="MF_00179">
    <property type="entry name" value="RibA"/>
    <property type="match status" value="1"/>
</dbReference>
<comment type="pathway">
    <text evidence="5 19">Cofactor biosynthesis; riboflavin biosynthesis; 2-hydroxy-3-oxobutyl phosphate from D-ribulose 5-phosphate: step 1/1.</text>
</comment>
<keyword evidence="8 19" id="KW-0479">Metal-binding</keyword>
<comment type="similarity">
    <text evidence="19">In the C-terminal section; belongs to the GTP cyclohydrolase II family.</text>
</comment>
<comment type="catalytic activity">
    <reaction evidence="18 19">
        <text>GTP + 4 H2O = 2,5-diamino-6-hydroxy-4-(5-phosphoribosylamino)-pyrimidine + formate + 2 phosphate + 3 H(+)</text>
        <dbReference type="Rhea" id="RHEA:23704"/>
        <dbReference type="ChEBI" id="CHEBI:15377"/>
        <dbReference type="ChEBI" id="CHEBI:15378"/>
        <dbReference type="ChEBI" id="CHEBI:15740"/>
        <dbReference type="ChEBI" id="CHEBI:37565"/>
        <dbReference type="ChEBI" id="CHEBI:43474"/>
        <dbReference type="ChEBI" id="CHEBI:58614"/>
        <dbReference type="EC" id="3.5.4.25"/>
    </reaction>
</comment>
<evidence type="ECO:0000259" key="21">
    <source>
        <dbReference type="Pfam" id="PF00925"/>
    </source>
</evidence>
<keyword evidence="24" id="KW-1185">Reference proteome</keyword>
<accession>A0AAJ6CW22</accession>
<dbReference type="NCBIfam" id="NF001591">
    <property type="entry name" value="PRK00393.1"/>
    <property type="match status" value="1"/>
</dbReference>
<sequence>MTINPHIPDSVDARAIESVERAIAQIKKGGIVILVDDEDRENEGDMVMAAQDVTPDLITLMANQARGLICTPMKGQDLDRLGLPMQVSKNTAEHGTAFTVTVDAKFGITTGISSADRAHTIQLLSSEESTAANFVQPGHVFPLRYEEGGVLVRAGHTEGSVDLVALAGKHPSAVICEILNEDGTMARRPQLEEMAEKHDLPIVAIADVIAYRMSHEKLVERGAEARLPTEHGVFKAVAYNSFVDPSEHIAVYMGEIDDSEPVLVRVESECLTGHVFGSTRCDCGDQVNMALKQIAAEGRGVLVYMRQEGRGIGLLNKLKAYELQDQGLDTVEANLRLGFPMDLRRYGVGAQILNDLGVRRFKLLTNNPKKVIGLEGFGLEMVEQLPLEAPINDENRFYMQTKVDKMGHDLETPPSASLGGLDDDGAAK</sequence>
<feature type="region of interest" description="DHBP synthase" evidence="19">
    <location>
        <begin position="1"/>
        <end position="214"/>
    </location>
</feature>
<feature type="binding site" evidence="19">
    <location>
        <position position="281"/>
    </location>
    <ligand>
        <name>Zn(2+)</name>
        <dbReference type="ChEBI" id="CHEBI:29105"/>
        <note>catalytic</note>
    </ligand>
</feature>
<evidence type="ECO:0000256" key="7">
    <source>
        <dbReference type="ARBA" id="ARBA00022619"/>
    </source>
</evidence>
<evidence type="ECO:0000256" key="9">
    <source>
        <dbReference type="ARBA" id="ARBA00022741"/>
    </source>
</evidence>
<feature type="region of interest" description="Disordered" evidence="20">
    <location>
        <begin position="408"/>
        <end position="428"/>
    </location>
</feature>
<name>A0AAJ6CW22_9CHLR</name>
<dbReference type="FunFam" id="3.40.50.10990:FF:000001">
    <property type="entry name" value="Riboflavin biosynthesis protein RibBA"/>
    <property type="match status" value="1"/>
</dbReference>
<feature type="site" description="Essential for DHBP synthase activity" evidence="19">
    <location>
        <position position="177"/>
    </location>
</feature>
<dbReference type="FunFam" id="3.90.870.10:FF:000001">
    <property type="entry name" value="Riboflavin biosynthesis protein RibBA"/>
    <property type="match status" value="1"/>
</dbReference>
<comment type="cofactor">
    <cofactor evidence="19">
        <name>Mg(2+)</name>
        <dbReference type="ChEBI" id="CHEBI:18420"/>
    </cofactor>
    <cofactor evidence="19">
        <name>Mn(2+)</name>
        <dbReference type="ChEBI" id="CHEBI:29035"/>
    </cofactor>
    <text evidence="19">Binds 2 divalent metal cations per subunit. Magnesium or manganese.</text>
</comment>
<feature type="binding site" evidence="19">
    <location>
        <begin position="153"/>
        <end position="157"/>
    </location>
    <ligand>
        <name>D-ribulose 5-phosphate</name>
        <dbReference type="ChEBI" id="CHEBI:58121"/>
    </ligand>
</feature>
<dbReference type="GO" id="GO:0030145">
    <property type="term" value="F:manganese ion binding"/>
    <property type="evidence" value="ECO:0007669"/>
    <property type="project" value="UniProtKB-UniRule"/>
</dbReference>
<feature type="active site" description="Proton acceptor; for GTP cyclohydrolase activity" evidence="19">
    <location>
        <position position="342"/>
    </location>
</feature>
<evidence type="ECO:0000256" key="20">
    <source>
        <dbReference type="SAM" id="MobiDB-lite"/>
    </source>
</evidence>
<evidence type="ECO:0000256" key="6">
    <source>
        <dbReference type="ARBA" id="ARBA00005520"/>
    </source>
</evidence>
<comment type="cofactor">
    <cofactor evidence="2">
        <name>Mn(2+)</name>
        <dbReference type="ChEBI" id="CHEBI:29035"/>
    </cofactor>
</comment>
<comment type="function">
    <text evidence="17 19">Catalyzes the conversion of GTP to 2,5-diamino-6-ribosylamino-4(3H)-pyrimidinone 5'-phosphate (DARP), formate and pyrophosphate.</text>
</comment>
<feature type="binding site" evidence="19">
    <location>
        <position position="330"/>
    </location>
    <ligand>
        <name>GTP</name>
        <dbReference type="ChEBI" id="CHEBI:37565"/>
    </ligand>
</feature>
<protein>
    <recommendedName>
        <fullName evidence="19">Riboflavin biosynthesis protein RibBA</fullName>
    </recommendedName>
    <domain>
        <recommendedName>
            <fullName evidence="19">3,4-dihydroxy-2-butanone 4-phosphate synthase</fullName>
            <shortName evidence="19">DHBP synthase</shortName>
            <ecNumber evidence="19">4.1.99.12</ecNumber>
        </recommendedName>
    </domain>
    <domain>
        <recommendedName>
            <fullName evidence="19">GTP cyclohydrolase-2</fullName>
            <ecNumber evidence="19">3.5.4.25</ecNumber>
        </recommendedName>
        <alternativeName>
            <fullName evidence="19">GTP cyclohydrolase II</fullName>
        </alternativeName>
    </domain>
</protein>
<dbReference type="GO" id="GO:0008686">
    <property type="term" value="F:3,4-dihydroxy-2-butanone-4-phosphate synthase activity"/>
    <property type="evidence" value="ECO:0007669"/>
    <property type="project" value="UniProtKB-UniRule"/>
</dbReference>
<dbReference type="GO" id="GO:0005829">
    <property type="term" value="C:cytosol"/>
    <property type="evidence" value="ECO:0007669"/>
    <property type="project" value="TreeGrafter"/>
</dbReference>
<keyword evidence="16 19" id="KW-0511">Multifunctional enzyme</keyword>
<dbReference type="InterPro" id="IPR016299">
    <property type="entry name" value="Riboflavin_synth_RibBA"/>
</dbReference>
<dbReference type="Proteomes" id="UP001219901">
    <property type="component" value="Chromosome"/>
</dbReference>
<gene>
    <name evidence="19" type="primary">ribBA</name>
    <name evidence="22" type="ORF">GKO46_00545</name>
    <name evidence="23" type="ORF">GKO48_08675</name>
</gene>
<dbReference type="GO" id="GO:0003935">
    <property type="term" value="F:GTP cyclohydrolase II activity"/>
    <property type="evidence" value="ECO:0007669"/>
    <property type="project" value="UniProtKB-UniRule"/>
</dbReference>
<dbReference type="PANTHER" id="PTHR21327:SF18">
    <property type="entry name" value="3,4-DIHYDROXY-2-BUTANONE 4-PHOSPHATE SYNTHASE"/>
    <property type="match status" value="1"/>
</dbReference>
<dbReference type="NCBIfam" id="NF006803">
    <property type="entry name" value="PRK09311.1"/>
    <property type="match status" value="1"/>
</dbReference>
<dbReference type="SUPFAM" id="SSF55821">
    <property type="entry name" value="YrdC/RibB"/>
    <property type="match status" value="1"/>
</dbReference>
<evidence type="ECO:0000256" key="15">
    <source>
        <dbReference type="ARBA" id="ARBA00023239"/>
    </source>
</evidence>
<feature type="binding site" evidence="19">
    <location>
        <position position="365"/>
    </location>
    <ligand>
        <name>GTP</name>
        <dbReference type="ChEBI" id="CHEBI:37565"/>
    </ligand>
</feature>
<evidence type="ECO:0000256" key="8">
    <source>
        <dbReference type="ARBA" id="ARBA00022723"/>
    </source>
</evidence>
<dbReference type="SUPFAM" id="SSF142695">
    <property type="entry name" value="RibA-like"/>
    <property type="match status" value="1"/>
</dbReference>
<evidence type="ECO:0000256" key="3">
    <source>
        <dbReference type="ARBA" id="ARBA00002284"/>
    </source>
</evidence>
<keyword evidence="9 19" id="KW-0547">Nucleotide-binding</keyword>
<feature type="binding site" evidence="19">
    <location>
        <begin position="40"/>
        <end position="41"/>
    </location>
    <ligand>
        <name>D-ribulose 5-phosphate</name>
        <dbReference type="ChEBI" id="CHEBI:58121"/>
    </ligand>
</feature>
<feature type="active site" description="Nucleophile; for GTP cyclohydrolase activity" evidence="19">
    <location>
        <position position="344"/>
    </location>
</feature>
<evidence type="ECO:0000313" key="24">
    <source>
        <dbReference type="Proteomes" id="UP001219901"/>
    </source>
</evidence>
<dbReference type="InterPro" id="IPR000926">
    <property type="entry name" value="RibA"/>
</dbReference>
<dbReference type="InterPro" id="IPR000422">
    <property type="entry name" value="DHBP_synthase_RibB"/>
</dbReference>
<feature type="binding site" evidence="19">
    <location>
        <position position="370"/>
    </location>
    <ligand>
        <name>GTP</name>
        <dbReference type="ChEBI" id="CHEBI:37565"/>
    </ligand>
</feature>
<comment type="pathway">
    <text evidence="4 19">Cofactor biosynthesis; riboflavin biosynthesis; 5-amino-6-(D-ribitylamino)uracil from GTP: step 1/4.</text>
</comment>
<evidence type="ECO:0000313" key="22">
    <source>
        <dbReference type="EMBL" id="MDG0865560.1"/>
    </source>
</evidence>
<keyword evidence="13 19" id="KW-0342">GTP-binding</keyword>
<evidence type="ECO:0000256" key="19">
    <source>
        <dbReference type="HAMAP-Rule" id="MF_01283"/>
    </source>
</evidence>
<keyword evidence="11 19" id="KW-0862">Zinc</keyword>
<reference evidence="24" key="3">
    <citation type="submission" date="2023-06" db="EMBL/GenBank/DDBJ databases">
        <title>Pangenomics reveal diversification of enzyme families and niche specialization in globally abundant SAR202 bacteria.</title>
        <authorList>
            <person name="Saw J.H.W."/>
        </authorList>
    </citation>
    <scope>NUCLEOTIDE SEQUENCE [LARGE SCALE GENOMIC DNA]</scope>
    <source>
        <strain evidence="24">JH1073</strain>
    </source>
</reference>
<evidence type="ECO:0000313" key="25">
    <source>
        <dbReference type="Proteomes" id="UP001321249"/>
    </source>
</evidence>
<evidence type="ECO:0000313" key="23">
    <source>
        <dbReference type="EMBL" id="WFG40774.1"/>
    </source>
</evidence>
<evidence type="ECO:0000256" key="13">
    <source>
        <dbReference type="ARBA" id="ARBA00023134"/>
    </source>
</evidence>
<feature type="binding site" evidence="19">
    <location>
        <position position="270"/>
    </location>
    <ligand>
        <name>Zn(2+)</name>
        <dbReference type="ChEBI" id="CHEBI:29105"/>
        <note>catalytic</note>
    </ligand>
</feature>
<feature type="binding site" evidence="19">
    <location>
        <position position="156"/>
    </location>
    <ligand>
        <name>Mg(2+)</name>
        <dbReference type="ChEBI" id="CHEBI:18420"/>
        <label>2</label>
    </ligand>
</feature>
<evidence type="ECO:0000256" key="5">
    <source>
        <dbReference type="ARBA" id="ARBA00004904"/>
    </source>
</evidence>
<evidence type="ECO:0000256" key="17">
    <source>
        <dbReference type="ARBA" id="ARBA00043932"/>
    </source>
</evidence>